<gene>
    <name evidence="2" type="ORF">IWQ60_003575</name>
</gene>
<proteinExistence type="predicted"/>
<sequence length="304" mass="34183">MRSPSVFCTLLLGGTMLHFTCARTGQAELAGTEIPATYVIPDAYYELPQLAGKGRDVGETSKSIGVAQSVGANLDVNEPRRINCDDVKDAVKTLLQRRIKVSQFNLRGPSDGVLQIASYTVYQVLRHQIIFSQYESCKDWYPDFQKVSEKRRQKIYSFFLTSDFRLNSLSAQYNQRVATDLKIPNDVAFPRFFIDEVRGQPDFVRRDMLAFCGNTSEGPSSTGKYWDYFKMALKYHVEMGKNVNLAYQDKDKRKQQASNMITGMEKAIQSLTSQLASKLMAELNLIVEEVCGKGRESGCAAAEP</sequence>
<dbReference type="Proteomes" id="UP001150569">
    <property type="component" value="Unassembled WGS sequence"/>
</dbReference>
<protein>
    <submittedName>
        <fullName evidence="2">Uncharacterized protein</fullName>
    </submittedName>
</protein>
<keyword evidence="1" id="KW-0732">Signal</keyword>
<dbReference type="AlphaFoldDB" id="A0A9W8ACZ9"/>
<name>A0A9W8ACZ9_9FUNG</name>
<comment type="caution">
    <text evidence="2">The sequence shown here is derived from an EMBL/GenBank/DDBJ whole genome shotgun (WGS) entry which is preliminary data.</text>
</comment>
<dbReference type="EMBL" id="JANBPT010000155">
    <property type="protein sequence ID" value="KAJ1926689.1"/>
    <property type="molecule type" value="Genomic_DNA"/>
</dbReference>
<feature type="signal peptide" evidence="1">
    <location>
        <begin position="1"/>
        <end position="22"/>
    </location>
</feature>
<reference evidence="2" key="1">
    <citation type="submission" date="2022-07" db="EMBL/GenBank/DDBJ databases">
        <title>Phylogenomic reconstructions and comparative analyses of Kickxellomycotina fungi.</title>
        <authorList>
            <person name="Reynolds N.K."/>
            <person name="Stajich J.E."/>
            <person name="Barry K."/>
            <person name="Grigoriev I.V."/>
            <person name="Crous P."/>
            <person name="Smith M.E."/>
        </authorList>
    </citation>
    <scope>NUCLEOTIDE SEQUENCE</scope>
    <source>
        <strain evidence="2">RSA 861</strain>
    </source>
</reference>
<feature type="chain" id="PRO_5040893619" evidence="1">
    <location>
        <begin position="23"/>
        <end position="304"/>
    </location>
</feature>
<evidence type="ECO:0000256" key="1">
    <source>
        <dbReference type="SAM" id="SignalP"/>
    </source>
</evidence>
<evidence type="ECO:0000313" key="3">
    <source>
        <dbReference type="Proteomes" id="UP001150569"/>
    </source>
</evidence>
<organism evidence="2 3">
    <name type="scientific">Tieghemiomyces parasiticus</name>
    <dbReference type="NCBI Taxonomy" id="78921"/>
    <lineage>
        <taxon>Eukaryota</taxon>
        <taxon>Fungi</taxon>
        <taxon>Fungi incertae sedis</taxon>
        <taxon>Zoopagomycota</taxon>
        <taxon>Kickxellomycotina</taxon>
        <taxon>Dimargaritomycetes</taxon>
        <taxon>Dimargaritales</taxon>
        <taxon>Dimargaritaceae</taxon>
        <taxon>Tieghemiomyces</taxon>
    </lineage>
</organism>
<keyword evidence="3" id="KW-1185">Reference proteome</keyword>
<evidence type="ECO:0000313" key="2">
    <source>
        <dbReference type="EMBL" id="KAJ1926689.1"/>
    </source>
</evidence>
<accession>A0A9W8ACZ9</accession>